<dbReference type="GO" id="GO:0016787">
    <property type="term" value="F:hydrolase activity"/>
    <property type="evidence" value="ECO:0007669"/>
    <property type="project" value="UniProtKB-KW"/>
</dbReference>
<dbReference type="PROSITE" id="PS00759">
    <property type="entry name" value="ARGE_DAPE_CPG2_2"/>
    <property type="match status" value="1"/>
</dbReference>
<dbReference type="EMBL" id="JAAKYA010000004">
    <property type="protein sequence ID" value="NGO37815.1"/>
    <property type="molecule type" value="Genomic_DNA"/>
</dbReference>
<keyword evidence="5" id="KW-0862">Zinc</keyword>
<dbReference type="Gene3D" id="3.30.70.360">
    <property type="match status" value="1"/>
</dbReference>
<dbReference type="InterPro" id="IPR050072">
    <property type="entry name" value="Peptidase_M20A"/>
</dbReference>
<name>A0A6M1RM42_9BACT</name>
<dbReference type="PANTHER" id="PTHR43808">
    <property type="entry name" value="ACETYLORNITHINE DEACETYLASE"/>
    <property type="match status" value="1"/>
</dbReference>
<keyword evidence="4" id="KW-0378">Hydrolase</keyword>
<dbReference type="InterPro" id="IPR002933">
    <property type="entry name" value="Peptidase_M20"/>
</dbReference>
<keyword evidence="8" id="KW-1185">Reference proteome</keyword>
<evidence type="ECO:0000256" key="3">
    <source>
        <dbReference type="ARBA" id="ARBA00022723"/>
    </source>
</evidence>
<dbReference type="InterPro" id="IPR001261">
    <property type="entry name" value="ArgE/DapE_CS"/>
</dbReference>
<dbReference type="RefSeq" id="WP_165104997.1">
    <property type="nucleotide sequence ID" value="NZ_JAAKYA010000004.1"/>
</dbReference>
<evidence type="ECO:0000313" key="7">
    <source>
        <dbReference type="EMBL" id="NGO37815.1"/>
    </source>
</evidence>
<dbReference type="AlphaFoldDB" id="A0A6M1RM42"/>
<protein>
    <submittedName>
        <fullName evidence="7">M20 family metallopeptidase</fullName>
    </submittedName>
</protein>
<evidence type="ECO:0000256" key="4">
    <source>
        <dbReference type="ARBA" id="ARBA00022801"/>
    </source>
</evidence>
<evidence type="ECO:0000256" key="5">
    <source>
        <dbReference type="ARBA" id="ARBA00022833"/>
    </source>
</evidence>
<dbReference type="GO" id="GO:0046872">
    <property type="term" value="F:metal ion binding"/>
    <property type="evidence" value="ECO:0007669"/>
    <property type="project" value="UniProtKB-KW"/>
</dbReference>
<evidence type="ECO:0000256" key="1">
    <source>
        <dbReference type="ARBA" id="ARBA00001947"/>
    </source>
</evidence>
<sequence length="376" mass="41581">MSRVIQWLAELIELPSVNPAFAEPGDPVAGEQRVAAYVQDRARAAGLETELQPVTEDRANVLVRMRPPGRVRHRVVFAPHMDTVSVTSADQLRARRKGDRLTGRGACDTKASLAAMLWVLVEAARHGRYPRQTEVILAALVDEEYGQAGSRRLARDRLRVDLAIVGEPTRLRVVTAHKGSLWLRLVAEGRAAHGATPWMGRNAITALMRAILVLESEYVPGLGEHRHPLLGPPTLSVGRVGGGRQPNVVPEEAWAEMDRRLVPGENALRVLREIRSLLRRHALPVRVEPLTKATCPPLETDPSHPWVRMFLEILQQREPAGAHYFCDAAILSAGGMPAVVFGPGDVAQAHTRDEWVSVRQVERACAQLGRWLERLP</sequence>
<dbReference type="Pfam" id="PF01546">
    <property type="entry name" value="Peptidase_M20"/>
    <property type="match status" value="1"/>
</dbReference>
<dbReference type="PANTHER" id="PTHR43808:SF8">
    <property type="entry name" value="PEPTIDASE M20 DIMERISATION DOMAIN-CONTAINING PROTEIN"/>
    <property type="match status" value="1"/>
</dbReference>
<comment type="cofactor">
    <cofactor evidence="1">
        <name>Zn(2+)</name>
        <dbReference type="ChEBI" id="CHEBI:29105"/>
    </cofactor>
</comment>
<organism evidence="7 8">
    <name type="scientific">Limisphaera ngatamarikiensis</name>
    <dbReference type="NCBI Taxonomy" id="1324935"/>
    <lineage>
        <taxon>Bacteria</taxon>
        <taxon>Pseudomonadati</taxon>
        <taxon>Verrucomicrobiota</taxon>
        <taxon>Verrucomicrobiia</taxon>
        <taxon>Limisphaerales</taxon>
        <taxon>Limisphaeraceae</taxon>
        <taxon>Limisphaera</taxon>
    </lineage>
</organism>
<dbReference type="SUPFAM" id="SSF53187">
    <property type="entry name" value="Zn-dependent exopeptidases"/>
    <property type="match status" value="1"/>
</dbReference>
<evidence type="ECO:0000259" key="6">
    <source>
        <dbReference type="Pfam" id="PF07687"/>
    </source>
</evidence>
<evidence type="ECO:0000256" key="2">
    <source>
        <dbReference type="ARBA" id="ARBA00006247"/>
    </source>
</evidence>
<dbReference type="SUPFAM" id="SSF55031">
    <property type="entry name" value="Bacterial exopeptidase dimerisation domain"/>
    <property type="match status" value="1"/>
</dbReference>
<accession>A0A6M1RM42</accession>
<evidence type="ECO:0000313" key="8">
    <source>
        <dbReference type="Proteomes" id="UP000477311"/>
    </source>
</evidence>
<feature type="domain" description="Peptidase M20 dimerisation" evidence="6">
    <location>
        <begin position="175"/>
        <end position="283"/>
    </location>
</feature>
<keyword evidence="3" id="KW-0479">Metal-binding</keyword>
<gene>
    <name evidence="7" type="ORF">G4L39_00135</name>
</gene>
<proteinExistence type="inferred from homology"/>
<dbReference type="InterPro" id="IPR011650">
    <property type="entry name" value="Peptidase_M20_dimer"/>
</dbReference>
<reference evidence="7 8" key="1">
    <citation type="submission" date="2020-02" db="EMBL/GenBank/DDBJ databases">
        <title>Draft genome sequence of Limisphaera ngatamarikiensis NGM72.4T, a thermophilic Verrucomicrobia grouped in subdivision 3.</title>
        <authorList>
            <person name="Carere C.R."/>
            <person name="Steen J."/>
            <person name="Hugenholtz P."/>
            <person name="Stott M.B."/>
        </authorList>
    </citation>
    <scope>NUCLEOTIDE SEQUENCE [LARGE SCALE GENOMIC DNA]</scope>
    <source>
        <strain evidence="7 8">NGM72.4</strain>
    </source>
</reference>
<comment type="caution">
    <text evidence="7">The sequence shown here is derived from an EMBL/GenBank/DDBJ whole genome shotgun (WGS) entry which is preliminary data.</text>
</comment>
<dbReference type="Gene3D" id="3.40.630.10">
    <property type="entry name" value="Zn peptidases"/>
    <property type="match status" value="1"/>
</dbReference>
<comment type="similarity">
    <text evidence="2">Belongs to the peptidase M20A family.</text>
</comment>
<dbReference type="InterPro" id="IPR036264">
    <property type="entry name" value="Bact_exopeptidase_dim_dom"/>
</dbReference>
<dbReference type="Pfam" id="PF07687">
    <property type="entry name" value="M20_dimer"/>
    <property type="match status" value="1"/>
</dbReference>
<dbReference type="Proteomes" id="UP000477311">
    <property type="component" value="Unassembled WGS sequence"/>
</dbReference>